<sequence>MQRSIEDFKARMEHMMDAKIQAVHKWLDLFELRVLERRVPTINVTSFQMELARLCSDVDALISPTEVVLETEPEVEDDEVVMSTLFGDTMPPPDPSHAAG</sequence>
<dbReference type="Proteomes" id="UP000011115">
    <property type="component" value="Unassembled WGS sequence"/>
</dbReference>
<reference evidence="1" key="2">
    <citation type="submission" date="2015-06" db="UniProtKB">
        <authorList>
            <consortium name="EnsemblPlants"/>
        </authorList>
    </citation>
    <scope>IDENTIFICATION</scope>
    <source>
        <strain evidence="1">DM1-3 516 R44</strain>
    </source>
</reference>
<organism evidence="1 2">
    <name type="scientific">Solanum tuberosum</name>
    <name type="common">Potato</name>
    <dbReference type="NCBI Taxonomy" id="4113"/>
    <lineage>
        <taxon>Eukaryota</taxon>
        <taxon>Viridiplantae</taxon>
        <taxon>Streptophyta</taxon>
        <taxon>Embryophyta</taxon>
        <taxon>Tracheophyta</taxon>
        <taxon>Spermatophyta</taxon>
        <taxon>Magnoliopsida</taxon>
        <taxon>eudicotyledons</taxon>
        <taxon>Gunneridae</taxon>
        <taxon>Pentapetalae</taxon>
        <taxon>asterids</taxon>
        <taxon>lamiids</taxon>
        <taxon>Solanales</taxon>
        <taxon>Solanaceae</taxon>
        <taxon>Solanoideae</taxon>
        <taxon>Solaneae</taxon>
        <taxon>Solanum</taxon>
    </lineage>
</organism>
<accession>M1DAF8</accession>
<keyword evidence="2" id="KW-1185">Reference proteome</keyword>
<dbReference type="AlphaFoldDB" id="M1DAF8"/>
<evidence type="ECO:0000313" key="1">
    <source>
        <dbReference type="EnsemblPlants" id="PGSC0003DMT400085864"/>
    </source>
</evidence>
<dbReference type="PaxDb" id="4113-PGSC0003DMT400085864"/>
<dbReference type="EnsemblPlants" id="PGSC0003DMT400085864">
    <property type="protein sequence ID" value="PGSC0003DMT400085864"/>
    <property type="gene ID" value="PGSC0003DMG400035435"/>
</dbReference>
<name>M1DAF8_SOLTU</name>
<protein>
    <submittedName>
        <fullName evidence="1">Integrase core domain containing protein</fullName>
    </submittedName>
</protein>
<dbReference type="HOGENOM" id="CLU_028647_7_1_1"/>
<dbReference type="InParanoid" id="M1DAF8"/>
<proteinExistence type="predicted"/>
<reference evidence="2" key="1">
    <citation type="journal article" date="2011" name="Nature">
        <title>Genome sequence and analysis of the tuber crop potato.</title>
        <authorList>
            <consortium name="The Potato Genome Sequencing Consortium"/>
        </authorList>
    </citation>
    <scope>NUCLEOTIDE SEQUENCE [LARGE SCALE GENOMIC DNA]</scope>
    <source>
        <strain evidence="2">cv. DM1-3 516 R44</strain>
    </source>
</reference>
<dbReference type="Gramene" id="PGSC0003DMT400085864">
    <property type="protein sequence ID" value="PGSC0003DMT400085864"/>
    <property type="gene ID" value="PGSC0003DMG400035435"/>
</dbReference>
<evidence type="ECO:0000313" key="2">
    <source>
        <dbReference type="Proteomes" id="UP000011115"/>
    </source>
</evidence>